<accession>A6ICR7</accession>
<evidence type="ECO:0000313" key="2">
    <source>
        <dbReference type="EMBL" id="EDM09580.1"/>
    </source>
</evidence>
<protein>
    <submittedName>
        <fullName evidence="2">RCG46097</fullName>
    </submittedName>
</protein>
<evidence type="ECO:0000313" key="3">
    <source>
        <dbReference type="Proteomes" id="UP000234681"/>
    </source>
</evidence>
<feature type="compositionally biased region" description="Polar residues" evidence="1">
    <location>
        <begin position="1"/>
        <end position="12"/>
    </location>
</feature>
<sequence length="87" mass="9559">MVHSTRGNSYNPPASAGPHPPSLALHPHHTHGVSQTEWVTQERQIRNGSRRNQKQDVWLAKAQVVEHLPGGHSTSFLGLIVQLEGSN</sequence>
<name>A6ICR7_RAT</name>
<dbReference type="Proteomes" id="UP000234681">
    <property type="component" value="Chromosome 13"/>
</dbReference>
<gene>
    <name evidence="2" type="ORF">rCG_46097</name>
</gene>
<evidence type="ECO:0000256" key="1">
    <source>
        <dbReference type="SAM" id="MobiDB-lite"/>
    </source>
</evidence>
<reference evidence="2 3" key="1">
    <citation type="submission" date="2005-09" db="EMBL/GenBank/DDBJ databases">
        <authorList>
            <person name="Mural R.J."/>
            <person name="Li P.W."/>
            <person name="Adams M.D."/>
            <person name="Amanatides P.G."/>
            <person name="Baden-Tillson H."/>
            <person name="Barnstead M."/>
            <person name="Chin S.H."/>
            <person name="Dew I."/>
            <person name="Evans C.A."/>
            <person name="Ferriera S."/>
            <person name="Flanigan M."/>
            <person name="Fosler C."/>
            <person name="Glodek A."/>
            <person name="Gu Z."/>
            <person name="Holt R.A."/>
            <person name="Jennings D."/>
            <person name="Kraft C.L."/>
            <person name="Lu F."/>
            <person name="Nguyen T."/>
            <person name="Nusskern D.R."/>
            <person name="Pfannkoch C.M."/>
            <person name="Sitter C."/>
            <person name="Sutton G.G."/>
            <person name="Venter J.C."/>
            <person name="Wang Z."/>
            <person name="Woodage T."/>
            <person name="Zheng X.H."/>
            <person name="Zhong F."/>
        </authorList>
    </citation>
    <scope>NUCLEOTIDE SEQUENCE [LARGE SCALE GENOMIC DNA]</scope>
    <source>
        <strain>BN</strain>
        <strain evidence="3">Sprague-Dawley</strain>
    </source>
</reference>
<dbReference type="AlphaFoldDB" id="A6ICR7"/>
<dbReference type="EMBL" id="CH473958">
    <property type="protein sequence ID" value="EDM09580.1"/>
    <property type="molecule type" value="Genomic_DNA"/>
</dbReference>
<feature type="region of interest" description="Disordered" evidence="1">
    <location>
        <begin position="1"/>
        <end position="37"/>
    </location>
</feature>
<organism evidence="2 3">
    <name type="scientific">Rattus norvegicus</name>
    <name type="common">Rat</name>
    <dbReference type="NCBI Taxonomy" id="10116"/>
    <lineage>
        <taxon>Eukaryota</taxon>
        <taxon>Metazoa</taxon>
        <taxon>Chordata</taxon>
        <taxon>Craniata</taxon>
        <taxon>Vertebrata</taxon>
        <taxon>Euteleostomi</taxon>
        <taxon>Mammalia</taxon>
        <taxon>Eutheria</taxon>
        <taxon>Euarchontoglires</taxon>
        <taxon>Glires</taxon>
        <taxon>Rodentia</taxon>
        <taxon>Myomorpha</taxon>
        <taxon>Muroidea</taxon>
        <taxon>Muridae</taxon>
        <taxon>Murinae</taxon>
        <taxon>Rattus</taxon>
    </lineage>
</organism>
<proteinExistence type="predicted"/>